<proteinExistence type="inferred from homology"/>
<sequence length="380" mass="41139">MQHIYLDHAATSPMHPDVVERMLPYMTEIFGNPSSIHYFGRKSRHAVDEARQSIADSIHAKPNEIVFTSGGTEADNLAIMGTAFAMQGKGKHIITSAIEHHAVLHTCEHLEKQGYTVTYLPVNEDGLISVSDVEAALTPETILVTIMFGNNEVGALQPIKEIGELLQDHQAVFHTDAVQAYGLVDIDVNEYKVDLLSVSAHKINGPKGTGFLFMREGNKVAPLLFGGEQEKKRRAGTENVAGIVGLQAAAQLAKRTISEKNSLYQEFKQTFVSVLNEHDVSFAVNGDLSKSLPHVLNIYFPGTNVESMLVNLDLAGIAASSGSACTAGSIDPSHVLVAMYGKDSDRIASSIRFSFGLGNTIEDIRAAALETAKIVKRLTN</sequence>
<dbReference type="PANTHER" id="PTHR11601">
    <property type="entry name" value="CYSTEINE DESULFURYLASE FAMILY MEMBER"/>
    <property type="match status" value="1"/>
</dbReference>
<evidence type="ECO:0000313" key="13">
    <source>
        <dbReference type="Proteomes" id="UP000306477"/>
    </source>
</evidence>
<comment type="cofactor">
    <cofactor evidence="1 10">
        <name>pyridoxal 5'-phosphate</name>
        <dbReference type="ChEBI" id="CHEBI:597326"/>
    </cofactor>
</comment>
<keyword evidence="5" id="KW-0479">Metal-binding</keyword>
<name>A0A4S3PZF9_9BACI</name>
<dbReference type="PIRSF" id="PIRSF005572">
    <property type="entry name" value="NifS"/>
    <property type="match status" value="1"/>
</dbReference>
<keyword evidence="13" id="KW-1185">Reference proteome</keyword>
<dbReference type="GO" id="GO:0046872">
    <property type="term" value="F:metal ion binding"/>
    <property type="evidence" value="ECO:0007669"/>
    <property type="project" value="UniProtKB-KW"/>
</dbReference>
<dbReference type="AlphaFoldDB" id="A0A4S3PZF9"/>
<comment type="catalytic activity">
    <reaction evidence="9">
        <text>(sulfur carrier)-H + L-cysteine = (sulfur carrier)-SH + L-alanine</text>
        <dbReference type="Rhea" id="RHEA:43892"/>
        <dbReference type="Rhea" id="RHEA-COMP:14737"/>
        <dbReference type="Rhea" id="RHEA-COMP:14739"/>
        <dbReference type="ChEBI" id="CHEBI:29917"/>
        <dbReference type="ChEBI" id="CHEBI:35235"/>
        <dbReference type="ChEBI" id="CHEBI:57972"/>
        <dbReference type="ChEBI" id="CHEBI:64428"/>
        <dbReference type="EC" id="2.8.1.7"/>
    </reaction>
</comment>
<dbReference type="EMBL" id="SLUB01000001">
    <property type="protein sequence ID" value="THE15350.1"/>
    <property type="molecule type" value="Genomic_DNA"/>
</dbReference>
<dbReference type="Pfam" id="PF00266">
    <property type="entry name" value="Aminotran_5"/>
    <property type="match status" value="1"/>
</dbReference>
<reference evidence="12 13" key="1">
    <citation type="journal article" date="2019" name="Indoor Air">
        <title>Impacts of indoor surface finishes on bacterial viability.</title>
        <authorList>
            <person name="Hu J."/>
            <person name="Maamar S.B."/>
            <person name="Glawe A.J."/>
            <person name="Gottel N."/>
            <person name="Gilbert J.A."/>
            <person name="Hartmann E.M."/>
        </authorList>
    </citation>
    <scope>NUCLEOTIDE SEQUENCE [LARGE SCALE GENOMIC DNA]</scope>
    <source>
        <strain evidence="12 13">AF060A6</strain>
    </source>
</reference>
<dbReference type="RefSeq" id="WP_136377674.1">
    <property type="nucleotide sequence ID" value="NZ_SLUB01000001.1"/>
</dbReference>
<evidence type="ECO:0000256" key="4">
    <source>
        <dbReference type="ARBA" id="ARBA00022679"/>
    </source>
</evidence>
<comment type="caution">
    <text evidence="12">The sequence shown here is derived from an EMBL/GenBank/DDBJ whole genome shotgun (WGS) entry which is preliminary data.</text>
</comment>
<dbReference type="InterPro" id="IPR016454">
    <property type="entry name" value="Cysteine_dSase"/>
</dbReference>
<evidence type="ECO:0000259" key="11">
    <source>
        <dbReference type="Pfam" id="PF00266"/>
    </source>
</evidence>
<gene>
    <name evidence="12" type="ORF">E1I69_00435</name>
</gene>
<dbReference type="EC" id="2.8.1.7" evidence="3"/>
<dbReference type="InterPro" id="IPR015424">
    <property type="entry name" value="PyrdxlP-dep_Trfase"/>
</dbReference>
<evidence type="ECO:0000256" key="9">
    <source>
        <dbReference type="ARBA" id="ARBA00050776"/>
    </source>
</evidence>
<dbReference type="InterPro" id="IPR015422">
    <property type="entry name" value="PyrdxlP-dep_Trfase_small"/>
</dbReference>
<evidence type="ECO:0000313" key="12">
    <source>
        <dbReference type="EMBL" id="THE15350.1"/>
    </source>
</evidence>
<evidence type="ECO:0000256" key="5">
    <source>
        <dbReference type="ARBA" id="ARBA00022723"/>
    </source>
</evidence>
<dbReference type="InterPro" id="IPR000192">
    <property type="entry name" value="Aminotrans_V_dom"/>
</dbReference>
<accession>A0A4S3PZF9</accession>
<keyword evidence="8" id="KW-0411">Iron-sulfur</keyword>
<dbReference type="Gene3D" id="1.10.260.50">
    <property type="match status" value="1"/>
</dbReference>
<keyword evidence="6" id="KW-0663">Pyridoxal phosphate</keyword>
<keyword evidence="7" id="KW-0408">Iron</keyword>
<dbReference type="InterPro" id="IPR020578">
    <property type="entry name" value="Aminotrans_V_PyrdxlP_BS"/>
</dbReference>
<comment type="similarity">
    <text evidence="2">Belongs to the class-V pyridoxal-phosphate-dependent aminotransferase family. NifS/IscS subfamily.</text>
</comment>
<protein>
    <recommendedName>
        <fullName evidence="3">cysteine desulfurase</fullName>
        <ecNumber evidence="3">2.8.1.7</ecNumber>
    </recommendedName>
</protein>
<dbReference type="InterPro" id="IPR015421">
    <property type="entry name" value="PyrdxlP-dep_Trfase_major"/>
</dbReference>
<dbReference type="PANTHER" id="PTHR11601:SF34">
    <property type="entry name" value="CYSTEINE DESULFURASE"/>
    <property type="match status" value="1"/>
</dbReference>
<evidence type="ECO:0000256" key="7">
    <source>
        <dbReference type="ARBA" id="ARBA00023004"/>
    </source>
</evidence>
<dbReference type="STRING" id="1033734.GCA_000285535_03615"/>
<dbReference type="GO" id="GO:0031071">
    <property type="term" value="F:cysteine desulfurase activity"/>
    <property type="evidence" value="ECO:0007669"/>
    <property type="project" value="UniProtKB-EC"/>
</dbReference>
<feature type="domain" description="Aminotransferase class V" evidence="11">
    <location>
        <begin position="4"/>
        <end position="365"/>
    </location>
</feature>
<dbReference type="PROSITE" id="PS00595">
    <property type="entry name" value="AA_TRANSFER_CLASS_5"/>
    <property type="match status" value="1"/>
</dbReference>
<dbReference type="FunFam" id="3.40.640.10:FF:000084">
    <property type="entry name" value="IscS-like cysteine desulfurase"/>
    <property type="match status" value="1"/>
</dbReference>
<dbReference type="OrthoDB" id="9808002at2"/>
<evidence type="ECO:0000256" key="10">
    <source>
        <dbReference type="RuleBase" id="RU004504"/>
    </source>
</evidence>
<evidence type="ECO:0000256" key="3">
    <source>
        <dbReference type="ARBA" id="ARBA00012239"/>
    </source>
</evidence>
<dbReference type="SUPFAM" id="SSF53383">
    <property type="entry name" value="PLP-dependent transferases"/>
    <property type="match status" value="1"/>
</dbReference>
<dbReference type="NCBIfam" id="NF002806">
    <property type="entry name" value="PRK02948.1"/>
    <property type="match status" value="1"/>
</dbReference>
<organism evidence="12 13">
    <name type="scientific">Bacillus timonensis</name>
    <dbReference type="NCBI Taxonomy" id="1033734"/>
    <lineage>
        <taxon>Bacteria</taxon>
        <taxon>Bacillati</taxon>
        <taxon>Bacillota</taxon>
        <taxon>Bacilli</taxon>
        <taxon>Bacillales</taxon>
        <taxon>Bacillaceae</taxon>
        <taxon>Bacillus</taxon>
    </lineage>
</organism>
<dbReference type="Gene3D" id="3.90.1150.10">
    <property type="entry name" value="Aspartate Aminotransferase, domain 1"/>
    <property type="match status" value="1"/>
</dbReference>
<evidence type="ECO:0000256" key="1">
    <source>
        <dbReference type="ARBA" id="ARBA00001933"/>
    </source>
</evidence>
<keyword evidence="4" id="KW-0808">Transferase</keyword>
<evidence type="ECO:0000256" key="6">
    <source>
        <dbReference type="ARBA" id="ARBA00022898"/>
    </source>
</evidence>
<dbReference type="Gene3D" id="3.40.640.10">
    <property type="entry name" value="Type I PLP-dependent aspartate aminotransferase-like (Major domain)"/>
    <property type="match status" value="1"/>
</dbReference>
<evidence type="ECO:0000256" key="2">
    <source>
        <dbReference type="ARBA" id="ARBA00006490"/>
    </source>
</evidence>
<dbReference type="GO" id="GO:0051536">
    <property type="term" value="F:iron-sulfur cluster binding"/>
    <property type="evidence" value="ECO:0007669"/>
    <property type="project" value="UniProtKB-KW"/>
</dbReference>
<dbReference type="Proteomes" id="UP000306477">
    <property type="component" value="Unassembled WGS sequence"/>
</dbReference>
<evidence type="ECO:0000256" key="8">
    <source>
        <dbReference type="ARBA" id="ARBA00023014"/>
    </source>
</evidence>